<dbReference type="InterPro" id="IPR005149">
    <property type="entry name" value="Tscrpt_reg_PadR_N"/>
</dbReference>
<feature type="domain" description="Transcription regulator PadR N-terminal" evidence="1">
    <location>
        <begin position="13"/>
        <end position="76"/>
    </location>
</feature>
<dbReference type="EMBL" id="JACOQI010000012">
    <property type="protein sequence ID" value="MBC5771061.1"/>
    <property type="molecule type" value="Genomic_DNA"/>
</dbReference>
<dbReference type="Proteomes" id="UP000620327">
    <property type="component" value="Unassembled WGS sequence"/>
</dbReference>
<dbReference type="Gene3D" id="1.10.10.10">
    <property type="entry name" value="Winged helix-like DNA-binding domain superfamily/Winged helix DNA-binding domain"/>
    <property type="match status" value="1"/>
</dbReference>
<dbReference type="SUPFAM" id="SSF46785">
    <property type="entry name" value="Winged helix' DNA-binding domain"/>
    <property type="match status" value="1"/>
</dbReference>
<comment type="caution">
    <text evidence="2">The sequence shown here is derived from an EMBL/GenBank/DDBJ whole genome shotgun (WGS) entry which is preliminary data.</text>
</comment>
<gene>
    <name evidence="2" type="ORF">H8Z83_12150</name>
</gene>
<dbReference type="PANTHER" id="PTHR43252:SF7">
    <property type="entry name" value="TRANSCRIPTIONAL REGULATOR YQJI"/>
    <property type="match status" value="1"/>
</dbReference>
<dbReference type="PANTHER" id="PTHR43252">
    <property type="entry name" value="TRANSCRIPTIONAL REGULATOR YQJI"/>
    <property type="match status" value="1"/>
</dbReference>
<protein>
    <submittedName>
        <fullName evidence="2">Helix-turn-helix transcriptional regulator</fullName>
    </submittedName>
</protein>
<dbReference type="InterPro" id="IPR036388">
    <property type="entry name" value="WH-like_DNA-bd_sf"/>
</dbReference>
<sequence>MTEATYYILLALMKPGHGYGMMQRIKELSGGRIEMGPGTLYGVLTRMNKEGLITLTSEEGRRKNYAITEEGKNALHLEYRRLKQLVTDGAILEEVEE</sequence>
<dbReference type="Pfam" id="PF03551">
    <property type="entry name" value="PadR"/>
    <property type="match status" value="1"/>
</dbReference>
<proteinExistence type="predicted"/>
<name>A0A923MJE5_9FIRM</name>
<evidence type="ECO:0000313" key="2">
    <source>
        <dbReference type="EMBL" id="MBC5771061.1"/>
    </source>
</evidence>
<keyword evidence="3" id="KW-1185">Reference proteome</keyword>
<evidence type="ECO:0000313" key="3">
    <source>
        <dbReference type="Proteomes" id="UP000620327"/>
    </source>
</evidence>
<evidence type="ECO:0000259" key="1">
    <source>
        <dbReference type="Pfam" id="PF03551"/>
    </source>
</evidence>
<reference evidence="2" key="1">
    <citation type="submission" date="2020-08" db="EMBL/GenBank/DDBJ databases">
        <title>Genome public.</title>
        <authorList>
            <person name="Liu C."/>
            <person name="Sun Q."/>
        </authorList>
    </citation>
    <scope>NUCLEOTIDE SEQUENCE</scope>
    <source>
        <strain evidence="2">BX15</strain>
    </source>
</reference>
<organism evidence="2 3">
    <name type="scientific">Dysosmobacter segnis</name>
    <dbReference type="NCBI Taxonomy" id="2763042"/>
    <lineage>
        <taxon>Bacteria</taxon>
        <taxon>Bacillati</taxon>
        <taxon>Bacillota</taxon>
        <taxon>Clostridia</taxon>
        <taxon>Eubacteriales</taxon>
        <taxon>Oscillospiraceae</taxon>
        <taxon>Dysosmobacter</taxon>
    </lineage>
</organism>
<dbReference type="InterPro" id="IPR036390">
    <property type="entry name" value="WH_DNA-bd_sf"/>
</dbReference>
<accession>A0A923MJE5</accession>
<dbReference type="AlphaFoldDB" id="A0A923MJE5"/>